<proteinExistence type="predicted"/>
<accession>A0A9P1BKF5</accession>
<keyword evidence="4" id="KW-1185">Reference proteome</keyword>
<dbReference type="EMBL" id="CAMXCT030000177">
    <property type="protein sequence ID" value="CAL4762355.1"/>
    <property type="molecule type" value="Genomic_DNA"/>
</dbReference>
<feature type="compositionally biased region" description="Basic and acidic residues" evidence="1">
    <location>
        <begin position="154"/>
        <end position="164"/>
    </location>
</feature>
<gene>
    <name evidence="2" type="ORF">C1SCF055_LOCUS3405</name>
</gene>
<reference evidence="2" key="1">
    <citation type="submission" date="2022-10" db="EMBL/GenBank/DDBJ databases">
        <authorList>
            <person name="Chen Y."/>
            <person name="Dougan E. K."/>
            <person name="Chan C."/>
            <person name="Rhodes N."/>
            <person name="Thang M."/>
        </authorList>
    </citation>
    <scope>NUCLEOTIDE SEQUENCE</scope>
</reference>
<evidence type="ECO:0000313" key="4">
    <source>
        <dbReference type="Proteomes" id="UP001152797"/>
    </source>
</evidence>
<feature type="region of interest" description="Disordered" evidence="1">
    <location>
        <begin position="1"/>
        <end position="166"/>
    </location>
</feature>
<feature type="compositionally biased region" description="Polar residues" evidence="1">
    <location>
        <begin position="32"/>
        <end position="48"/>
    </location>
</feature>
<feature type="compositionally biased region" description="Basic and acidic residues" evidence="1">
    <location>
        <begin position="1"/>
        <end position="31"/>
    </location>
</feature>
<dbReference type="Proteomes" id="UP001152797">
    <property type="component" value="Unassembled WGS sequence"/>
</dbReference>
<dbReference type="OrthoDB" id="415973at2759"/>
<feature type="compositionally biased region" description="Basic and acidic residues" evidence="1">
    <location>
        <begin position="49"/>
        <end position="106"/>
    </location>
</feature>
<feature type="compositionally biased region" description="Gly residues" evidence="1">
    <location>
        <begin position="114"/>
        <end position="125"/>
    </location>
</feature>
<reference evidence="3 4" key="2">
    <citation type="submission" date="2024-05" db="EMBL/GenBank/DDBJ databases">
        <authorList>
            <person name="Chen Y."/>
            <person name="Shah S."/>
            <person name="Dougan E. K."/>
            <person name="Thang M."/>
            <person name="Chan C."/>
        </authorList>
    </citation>
    <scope>NUCLEOTIDE SEQUENCE [LARGE SCALE GENOMIC DNA]</scope>
</reference>
<evidence type="ECO:0000313" key="3">
    <source>
        <dbReference type="EMBL" id="CAL4762355.1"/>
    </source>
</evidence>
<organism evidence="2">
    <name type="scientific">Cladocopium goreaui</name>
    <dbReference type="NCBI Taxonomy" id="2562237"/>
    <lineage>
        <taxon>Eukaryota</taxon>
        <taxon>Sar</taxon>
        <taxon>Alveolata</taxon>
        <taxon>Dinophyceae</taxon>
        <taxon>Suessiales</taxon>
        <taxon>Symbiodiniaceae</taxon>
        <taxon>Cladocopium</taxon>
    </lineage>
</organism>
<dbReference type="AlphaFoldDB" id="A0A9P1BKF5"/>
<comment type="caution">
    <text evidence="2">The sequence shown here is derived from an EMBL/GenBank/DDBJ whole genome shotgun (WGS) entry which is preliminary data.</text>
</comment>
<name>A0A9P1BKF5_9DINO</name>
<sequence>MAKMSSEKADGGDIRHDARKSTSKLLEDTLKRTNQTLSFLQARYQSSGRPEHTQQESKEPKDLHAAEARALGDAEAMKTHAAKHPDNTDRSRLNADRSRSGSRDETQIATSGTTGTGGSGTGGSVSGVSGVSESLKSSHWTRQCEGYGSQASRSTEDIKKEHSVDSALDEDLAEELMSVTFAKPFQKTRFHSTSEESTDGPGQYVVIKDTGFASETADFPGSQDGMAYIRAGAIVEVVEVGGQKPDRLQGRILSPPGWISLLDTESGYRWACKVEVGGEHVESKAPSTPRASLVVLPASHDKISTVCRKPRPKAIHRRAWPKDVNAPFQLARNAQPTGEFKA</sequence>
<protein>
    <submittedName>
        <fullName evidence="2">Uncharacterized protein</fullName>
    </submittedName>
</protein>
<evidence type="ECO:0000313" key="2">
    <source>
        <dbReference type="EMBL" id="CAI3975043.1"/>
    </source>
</evidence>
<dbReference type="EMBL" id="CAMXCT010000177">
    <property type="protein sequence ID" value="CAI3975043.1"/>
    <property type="molecule type" value="Genomic_DNA"/>
</dbReference>
<dbReference type="EMBL" id="CAMXCT020000177">
    <property type="protein sequence ID" value="CAL1128418.1"/>
    <property type="molecule type" value="Genomic_DNA"/>
</dbReference>
<evidence type="ECO:0000256" key="1">
    <source>
        <dbReference type="SAM" id="MobiDB-lite"/>
    </source>
</evidence>